<dbReference type="Gene3D" id="3.40.190.10">
    <property type="entry name" value="Periplasmic binding protein-like II"/>
    <property type="match status" value="1"/>
</dbReference>
<evidence type="ECO:0000313" key="2">
    <source>
        <dbReference type="Proteomes" id="UP001239085"/>
    </source>
</evidence>
<dbReference type="CDD" id="cd13585">
    <property type="entry name" value="PBP2_TMBP_like"/>
    <property type="match status" value="1"/>
</dbReference>
<reference evidence="1 2" key="1">
    <citation type="submission" date="2023-07" db="EMBL/GenBank/DDBJ databases">
        <title>Comparative genomics of wheat-associated soil bacteria to identify genetic determinants of phenazine resistance.</title>
        <authorList>
            <person name="Mouncey N."/>
        </authorList>
    </citation>
    <scope>NUCLEOTIDE SEQUENCE [LARGE SCALE GENOMIC DNA]</scope>
    <source>
        <strain evidence="1 2">W2I7</strain>
    </source>
</reference>
<dbReference type="InterPro" id="IPR006311">
    <property type="entry name" value="TAT_signal"/>
</dbReference>
<keyword evidence="2" id="KW-1185">Reference proteome</keyword>
<keyword evidence="1" id="KW-0813">Transport</keyword>
<dbReference type="InterPro" id="IPR050490">
    <property type="entry name" value="Bact_solute-bd_prot1"/>
</dbReference>
<dbReference type="RefSeq" id="WP_307359316.1">
    <property type="nucleotide sequence ID" value="NZ_JAUSXK010000001.1"/>
</dbReference>
<dbReference type="PROSITE" id="PS51318">
    <property type="entry name" value="TAT"/>
    <property type="match status" value="1"/>
</dbReference>
<sequence>MPPTNQPIMNKELGRRGFLAVAGISVAGALAACAGAPTATKHLRLSSWNIPTDLVSYQAIADEFVAANPGTSVAIEVTTGQFHQWFITRLAADLAPDIIRITPQQIGRYAANGSLIDISDAIPSDYAADWSEAFWAIGAREDGIYGVFQHTDNFITYLNRPIMEQIGIDPPKTLDTAWTWDEFLEISREVKKVTGKYAFGYGWGGAETAYRWLPIVYQNGGSFLGDDGATPSMDQEGSIEALAFGRRWYEEELVAPGNMSKSGGGDVARNLFLTGQIGMMLNNPESISQLDAEMPDEWTTSYMIRNVAAASDLGGNALAVTKSSKHPELAAQLVAFVTSREKMVKFCHDGNWLPARSSLDAGTIGYAANARTLQQFIDQGSTIPIEMVRAETGEYFSSLNMVFADYLDLCLLGELSPTQASAQMMEAMRSVTAK</sequence>
<gene>
    <name evidence="1" type="ORF">QFZ46_001157</name>
</gene>
<dbReference type="PANTHER" id="PTHR43649:SF12">
    <property type="entry name" value="DIACETYLCHITOBIOSE BINDING PROTEIN DASA"/>
    <property type="match status" value="1"/>
</dbReference>
<dbReference type="InterPro" id="IPR006059">
    <property type="entry name" value="SBP"/>
</dbReference>
<organism evidence="1 2">
    <name type="scientific">Microbacterium murale</name>
    <dbReference type="NCBI Taxonomy" id="1081040"/>
    <lineage>
        <taxon>Bacteria</taxon>
        <taxon>Bacillati</taxon>
        <taxon>Actinomycetota</taxon>
        <taxon>Actinomycetes</taxon>
        <taxon>Micrococcales</taxon>
        <taxon>Microbacteriaceae</taxon>
        <taxon>Microbacterium</taxon>
    </lineage>
</organism>
<dbReference type="Proteomes" id="UP001239085">
    <property type="component" value="Unassembled WGS sequence"/>
</dbReference>
<protein>
    <submittedName>
        <fullName evidence="1">Multiple sugar transport system substrate-binding protein</fullName>
    </submittedName>
</protein>
<keyword evidence="1" id="KW-0762">Sugar transport</keyword>
<dbReference type="EMBL" id="JAUSXK010000001">
    <property type="protein sequence ID" value="MDQ0642997.1"/>
    <property type="molecule type" value="Genomic_DNA"/>
</dbReference>
<evidence type="ECO:0000313" key="1">
    <source>
        <dbReference type="EMBL" id="MDQ0642997.1"/>
    </source>
</evidence>
<proteinExistence type="predicted"/>
<name>A0ABU0P7X4_9MICO</name>
<comment type="caution">
    <text evidence="1">The sequence shown here is derived from an EMBL/GenBank/DDBJ whole genome shotgun (WGS) entry which is preliminary data.</text>
</comment>
<dbReference type="Pfam" id="PF01547">
    <property type="entry name" value="SBP_bac_1"/>
    <property type="match status" value="1"/>
</dbReference>
<accession>A0ABU0P7X4</accession>
<dbReference type="SUPFAM" id="SSF53850">
    <property type="entry name" value="Periplasmic binding protein-like II"/>
    <property type="match status" value="1"/>
</dbReference>
<dbReference type="PANTHER" id="PTHR43649">
    <property type="entry name" value="ARABINOSE-BINDING PROTEIN-RELATED"/>
    <property type="match status" value="1"/>
</dbReference>